<sequence length="272" mass="30921">MNKSQKSRRNFLWKSALVLPSLHFGLLSFTSFSDTNLELVAANRIQRIELLTAADKMDLQKDFYVNRLHLPLIIESGNSFEVLAGNTIIKFILTSTHSPFYHFAFNIPENKIQKAIDWSTERFQLIKNGKGEKVIHFKNWDAHAIYFFDPAGNILEFIAHHTLSNSAKNDFKPEDILNICEIGLVSNNVLALASEIELKTGLTDYKSGFQKSSDFRAIGDPNGMLILSRENRNWLMTDKPAVENMVSVNLLGEREGSINLQNTTCNINMKRQ</sequence>
<keyword evidence="2" id="KW-0560">Oxidoreductase</keyword>
<organism evidence="2 3">
    <name type="scientific">Marivirga sericea</name>
    <dbReference type="NCBI Taxonomy" id="1028"/>
    <lineage>
        <taxon>Bacteria</taxon>
        <taxon>Pseudomonadati</taxon>
        <taxon>Bacteroidota</taxon>
        <taxon>Cytophagia</taxon>
        <taxon>Cytophagales</taxon>
        <taxon>Marivirgaceae</taxon>
        <taxon>Marivirga</taxon>
    </lineage>
</organism>
<dbReference type="SUPFAM" id="SSF54593">
    <property type="entry name" value="Glyoxalase/Bleomycin resistance protein/Dihydroxybiphenyl dioxygenase"/>
    <property type="match status" value="1"/>
</dbReference>
<reference evidence="3" key="1">
    <citation type="submission" date="2017-04" db="EMBL/GenBank/DDBJ databases">
        <authorList>
            <person name="Varghese N."/>
            <person name="Submissions S."/>
        </authorList>
    </citation>
    <scope>NUCLEOTIDE SEQUENCE [LARGE SCALE GENOMIC DNA]</scope>
    <source>
        <strain evidence="3">DSM 4125</strain>
    </source>
</reference>
<dbReference type="EMBL" id="FXAW01000003">
    <property type="protein sequence ID" value="SMG28916.1"/>
    <property type="molecule type" value="Genomic_DNA"/>
</dbReference>
<proteinExistence type="predicted"/>
<dbReference type="PROSITE" id="PS51819">
    <property type="entry name" value="VOC"/>
    <property type="match status" value="1"/>
</dbReference>
<evidence type="ECO:0000313" key="3">
    <source>
        <dbReference type="Proteomes" id="UP000193804"/>
    </source>
</evidence>
<dbReference type="GO" id="GO:0051213">
    <property type="term" value="F:dioxygenase activity"/>
    <property type="evidence" value="ECO:0007669"/>
    <property type="project" value="UniProtKB-KW"/>
</dbReference>
<dbReference type="Proteomes" id="UP000193804">
    <property type="component" value="Unassembled WGS sequence"/>
</dbReference>
<dbReference type="Gene3D" id="3.10.180.10">
    <property type="entry name" value="2,3-Dihydroxybiphenyl 1,2-Dioxygenase, domain 1"/>
    <property type="match status" value="1"/>
</dbReference>
<accession>A0A1X7JL43</accession>
<evidence type="ECO:0000259" key="1">
    <source>
        <dbReference type="PROSITE" id="PS51819"/>
    </source>
</evidence>
<dbReference type="OrthoDB" id="192739at2"/>
<dbReference type="AlphaFoldDB" id="A0A1X7JL43"/>
<dbReference type="InterPro" id="IPR029068">
    <property type="entry name" value="Glyas_Bleomycin-R_OHBP_Dase"/>
</dbReference>
<dbReference type="InterPro" id="IPR037523">
    <property type="entry name" value="VOC_core"/>
</dbReference>
<feature type="domain" description="VOC" evidence="1">
    <location>
        <begin position="44"/>
        <end position="160"/>
    </location>
</feature>
<evidence type="ECO:0000313" key="2">
    <source>
        <dbReference type="EMBL" id="SMG28916.1"/>
    </source>
</evidence>
<dbReference type="STRING" id="1028.SAMN05661096_01764"/>
<name>A0A1X7JL43_9BACT</name>
<protein>
    <submittedName>
        <fullName evidence="2">Catechol-2,3-dioxygenase</fullName>
    </submittedName>
</protein>
<dbReference type="RefSeq" id="WP_085516685.1">
    <property type="nucleotide sequence ID" value="NZ_FXAW01000003.1"/>
</dbReference>
<keyword evidence="3" id="KW-1185">Reference proteome</keyword>
<keyword evidence="2" id="KW-0223">Dioxygenase</keyword>
<gene>
    <name evidence="2" type="ORF">SAMN05661096_01764</name>
</gene>